<feature type="region of interest" description="Disordered" evidence="1">
    <location>
        <begin position="26"/>
        <end position="55"/>
    </location>
</feature>
<evidence type="ECO:0000256" key="1">
    <source>
        <dbReference type="SAM" id="MobiDB-lite"/>
    </source>
</evidence>
<keyword evidence="2" id="KW-0472">Membrane</keyword>
<feature type="transmembrane region" description="Helical" evidence="2">
    <location>
        <begin position="124"/>
        <end position="143"/>
    </location>
</feature>
<feature type="compositionally biased region" description="Basic and acidic residues" evidence="1">
    <location>
        <begin position="34"/>
        <end position="47"/>
    </location>
</feature>
<dbReference type="AlphaFoldDB" id="A0A0N4VCT3"/>
<dbReference type="Proteomes" id="UP000274131">
    <property type="component" value="Unassembled WGS sequence"/>
</dbReference>
<gene>
    <name evidence="3" type="ORF">EVEC_LOCUS7873</name>
</gene>
<evidence type="ECO:0000256" key="2">
    <source>
        <dbReference type="SAM" id="Phobius"/>
    </source>
</evidence>
<name>A0A0N4VCT3_ENTVE</name>
<keyword evidence="2" id="KW-1133">Transmembrane helix</keyword>
<dbReference type="WBParaSite" id="EVEC_0000838901-mRNA-1">
    <property type="protein sequence ID" value="EVEC_0000838901-mRNA-1"/>
    <property type="gene ID" value="EVEC_0000838901"/>
</dbReference>
<reference evidence="3 4" key="2">
    <citation type="submission" date="2018-10" db="EMBL/GenBank/DDBJ databases">
        <authorList>
            <consortium name="Pathogen Informatics"/>
        </authorList>
    </citation>
    <scope>NUCLEOTIDE SEQUENCE [LARGE SCALE GENOMIC DNA]</scope>
</reference>
<evidence type="ECO:0000313" key="4">
    <source>
        <dbReference type="Proteomes" id="UP000274131"/>
    </source>
</evidence>
<proteinExistence type="predicted"/>
<reference evidence="5" key="1">
    <citation type="submission" date="2017-02" db="UniProtKB">
        <authorList>
            <consortium name="WormBaseParasite"/>
        </authorList>
    </citation>
    <scope>IDENTIFICATION</scope>
</reference>
<keyword evidence="2" id="KW-0812">Transmembrane</keyword>
<sequence>MGLFKNKKKKQPSDFSIFVEQNLRTKGTDQSTSSDRRYVNLEKDQGERGSSPKVNAANVYPELTTAASLTVSSFDSEHEEIVGNQQYENFTISSLVREFADVNVTKNQEVYQIPSMARQCCKTAIVLFILALIAGFILVGIFMDNG</sequence>
<organism evidence="5">
    <name type="scientific">Enterobius vermicularis</name>
    <name type="common">Human pinworm</name>
    <dbReference type="NCBI Taxonomy" id="51028"/>
    <lineage>
        <taxon>Eukaryota</taxon>
        <taxon>Metazoa</taxon>
        <taxon>Ecdysozoa</taxon>
        <taxon>Nematoda</taxon>
        <taxon>Chromadorea</taxon>
        <taxon>Rhabditida</taxon>
        <taxon>Spirurina</taxon>
        <taxon>Oxyuridomorpha</taxon>
        <taxon>Oxyuroidea</taxon>
        <taxon>Oxyuridae</taxon>
        <taxon>Enterobius</taxon>
    </lineage>
</organism>
<evidence type="ECO:0000313" key="5">
    <source>
        <dbReference type="WBParaSite" id="EVEC_0000838901-mRNA-1"/>
    </source>
</evidence>
<keyword evidence="4" id="KW-1185">Reference proteome</keyword>
<protein>
    <submittedName>
        <fullName evidence="5">Ovate family protein</fullName>
    </submittedName>
</protein>
<accession>A0A0N4VCT3</accession>
<dbReference type="EMBL" id="UXUI01009137">
    <property type="protein sequence ID" value="VDD93122.1"/>
    <property type="molecule type" value="Genomic_DNA"/>
</dbReference>
<evidence type="ECO:0000313" key="3">
    <source>
        <dbReference type="EMBL" id="VDD93122.1"/>
    </source>
</evidence>